<dbReference type="Proteomes" id="UP000199074">
    <property type="component" value="Unassembled WGS sequence"/>
</dbReference>
<evidence type="ECO:0000256" key="1">
    <source>
        <dbReference type="ARBA" id="ARBA00001561"/>
    </source>
</evidence>
<reference evidence="5 6" key="1">
    <citation type="submission" date="2016-10" db="EMBL/GenBank/DDBJ databases">
        <authorList>
            <person name="de Groot N.N."/>
        </authorList>
    </citation>
    <scope>NUCLEOTIDE SEQUENCE [LARGE SCALE GENOMIC DNA]</scope>
    <source>
        <strain evidence="5 6">IPL20</strain>
    </source>
</reference>
<dbReference type="InterPro" id="IPR050695">
    <property type="entry name" value="N-acetylmuramoyl_amidase_3"/>
</dbReference>
<accession>A0A1I7NDJ0</accession>
<dbReference type="GO" id="GO:0008745">
    <property type="term" value="F:N-acetylmuramoyl-L-alanine amidase activity"/>
    <property type="evidence" value="ECO:0007669"/>
    <property type="project" value="UniProtKB-EC"/>
</dbReference>
<evidence type="ECO:0000256" key="2">
    <source>
        <dbReference type="ARBA" id="ARBA00011901"/>
    </source>
</evidence>
<sequence>MGMPDGFQIRIGPGAHLNFSLFRTLLVGFLALAATLLPAQAQEAPPVGLPNVIDIRVTATEERARLVVDLASRTEFAFVSLTGPDRLAIDVRAGTFSVPEPSGEPAENELIASYLVEQAAPDRVRTTLTLAAPVQVQQAYVLDPFEDQPARLVVDIIPADAEIFAANVERDRAASSAAADTAAVSTPAGSSELPIATKPLVVIDPGHGGIDSGAEAPNGVREKDIVLAFSLRLQELLIESGRFDVALTRQDDTYLRLEERVELARTNKADIFLSIHADSFQQPEIRGASVYTRDENATDVLDKVLADRENKSDVIAGFAMPQMAPEVVDILLDLMRREMRVQSYMAARSIVHQLEPSVALRRFPVRQADFFVLQAPDVPSVLIELGFLSNESDVANLMQGEWRDRTAEAIARGISTYFDSLEAE</sequence>
<dbReference type="GO" id="GO:0009253">
    <property type="term" value="P:peptidoglycan catabolic process"/>
    <property type="evidence" value="ECO:0007669"/>
    <property type="project" value="InterPro"/>
</dbReference>
<dbReference type="PANTHER" id="PTHR30404">
    <property type="entry name" value="N-ACETYLMURAMOYL-L-ALANINE AMIDASE"/>
    <property type="match status" value="1"/>
</dbReference>
<proteinExistence type="predicted"/>
<evidence type="ECO:0000313" key="6">
    <source>
        <dbReference type="Proteomes" id="UP000199074"/>
    </source>
</evidence>
<gene>
    <name evidence="5" type="ORF">SAMN05216456_1757</name>
</gene>
<dbReference type="SMART" id="SM00646">
    <property type="entry name" value="Ami_3"/>
    <property type="match status" value="1"/>
</dbReference>
<dbReference type="OrthoDB" id="9806267at2"/>
<dbReference type="GO" id="GO:0030288">
    <property type="term" value="C:outer membrane-bounded periplasmic space"/>
    <property type="evidence" value="ECO:0007669"/>
    <property type="project" value="TreeGrafter"/>
</dbReference>
<dbReference type="AlphaFoldDB" id="A0A1I7NDJ0"/>
<dbReference type="STRING" id="429728.SAMN05216456_1757"/>
<organism evidence="5 6">
    <name type="scientific">Devosia crocina</name>
    <dbReference type="NCBI Taxonomy" id="429728"/>
    <lineage>
        <taxon>Bacteria</taxon>
        <taxon>Pseudomonadati</taxon>
        <taxon>Pseudomonadota</taxon>
        <taxon>Alphaproteobacteria</taxon>
        <taxon>Hyphomicrobiales</taxon>
        <taxon>Devosiaceae</taxon>
        <taxon>Devosia</taxon>
    </lineage>
</organism>
<evidence type="ECO:0000313" key="5">
    <source>
        <dbReference type="EMBL" id="SFV32744.1"/>
    </source>
</evidence>
<feature type="domain" description="MurNAc-LAA" evidence="4">
    <location>
        <begin position="261"/>
        <end position="415"/>
    </location>
</feature>
<dbReference type="InterPro" id="IPR002508">
    <property type="entry name" value="MurNAc-LAA_cat"/>
</dbReference>
<dbReference type="Pfam" id="PF01520">
    <property type="entry name" value="Amidase_3"/>
    <property type="match status" value="1"/>
</dbReference>
<dbReference type="CDD" id="cd02696">
    <property type="entry name" value="MurNAc-LAA"/>
    <property type="match status" value="1"/>
</dbReference>
<keyword evidence="6" id="KW-1185">Reference proteome</keyword>
<dbReference type="PANTHER" id="PTHR30404:SF0">
    <property type="entry name" value="N-ACETYLMURAMOYL-L-ALANINE AMIDASE AMIC"/>
    <property type="match status" value="1"/>
</dbReference>
<evidence type="ECO:0000256" key="3">
    <source>
        <dbReference type="ARBA" id="ARBA00022801"/>
    </source>
</evidence>
<dbReference type="EMBL" id="FPCK01000001">
    <property type="protein sequence ID" value="SFV32744.1"/>
    <property type="molecule type" value="Genomic_DNA"/>
</dbReference>
<dbReference type="EC" id="3.5.1.28" evidence="2"/>
<name>A0A1I7NDJ0_9HYPH</name>
<dbReference type="Pfam" id="PF11741">
    <property type="entry name" value="AMIN"/>
    <property type="match status" value="1"/>
</dbReference>
<dbReference type="Gene3D" id="2.60.40.3500">
    <property type="match status" value="1"/>
</dbReference>
<protein>
    <recommendedName>
        <fullName evidence="2">N-acetylmuramoyl-L-alanine amidase</fullName>
        <ecNumber evidence="2">3.5.1.28</ecNumber>
    </recommendedName>
</protein>
<comment type="catalytic activity">
    <reaction evidence="1">
        <text>Hydrolyzes the link between N-acetylmuramoyl residues and L-amino acid residues in certain cell-wall glycopeptides.</text>
        <dbReference type="EC" id="3.5.1.28"/>
    </reaction>
</comment>
<dbReference type="InterPro" id="IPR021731">
    <property type="entry name" value="AMIN_dom"/>
</dbReference>
<dbReference type="Gene3D" id="3.40.630.40">
    <property type="entry name" value="Zn-dependent exopeptidases"/>
    <property type="match status" value="1"/>
</dbReference>
<keyword evidence="3" id="KW-0378">Hydrolase</keyword>
<evidence type="ECO:0000259" key="4">
    <source>
        <dbReference type="SMART" id="SM00646"/>
    </source>
</evidence>
<dbReference type="SUPFAM" id="SSF53187">
    <property type="entry name" value="Zn-dependent exopeptidases"/>
    <property type="match status" value="1"/>
</dbReference>